<feature type="region of interest" description="Disordered" evidence="15">
    <location>
        <begin position="573"/>
        <end position="632"/>
    </location>
</feature>
<dbReference type="SUPFAM" id="SSF57903">
    <property type="entry name" value="FYVE/PHD zinc finger"/>
    <property type="match status" value="1"/>
</dbReference>
<feature type="compositionally biased region" description="Basic and acidic residues" evidence="15">
    <location>
        <begin position="706"/>
        <end position="746"/>
    </location>
</feature>
<feature type="domain" description="PHD-type" evidence="16">
    <location>
        <begin position="1035"/>
        <end position="1085"/>
    </location>
</feature>
<evidence type="ECO:0000313" key="17">
    <source>
        <dbReference type="Ensembl" id="ENSCJAP00000082733.1"/>
    </source>
</evidence>
<keyword evidence="6" id="KW-0804">Transcription</keyword>
<dbReference type="SMART" id="SM00249">
    <property type="entry name" value="PHD"/>
    <property type="match status" value="1"/>
</dbReference>
<dbReference type="GO" id="GO:0001673">
    <property type="term" value="C:male germ cell nucleus"/>
    <property type="evidence" value="ECO:0007669"/>
    <property type="project" value="Ensembl"/>
</dbReference>
<dbReference type="InterPro" id="IPR019786">
    <property type="entry name" value="Zinc_finger_PHD-type_CS"/>
</dbReference>
<feature type="region of interest" description="Disordered" evidence="15">
    <location>
        <begin position="299"/>
        <end position="320"/>
    </location>
</feature>
<dbReference type="Gene3D" id="1.10.20.10">
    <property type="entry name" value="Histone, subunit A"/>
    <property type="match status" value="1"/>
</dbReference>
<dbReference type="GO" id="GO:0046982">
    <property type="term" value="F:protein heterodimerization activity"/>
    <property type="evidence" value="ECO:0007669"/>
    <property type="project" value="InterPro"/>
</dbReference>
<evidence type="ECO:0000256" key="12">
    <source>
        <dbReference type="ARBA" id="ARBA00080259"/>
    </source>
</evidence>
<dbReference type="InterPro" id="IPR006565">
    <property type="entry name" value="BTP"/>
</dbReference>
<keyword evidence="2" id="KW-0479">Metal-binding</keyword>
<proteinExistence type="inferred from homology"/>
<comment type="subcellular location">
    <subcellularLocation>
        <location evidence="1">Nucleus</location>
    </subcellularLocation>
</comment>
<keyword evidence="18" id="KW-1185">Reference proteome</keyword>
<dbReference type="PROSITE" id="PS50016">
    <property type="entry name" value="ZF_PHD_2"/>
    <property type="match status" value="1"/>
</dbReference>
<sequence>MTNVINANSLTCQCRIPDPSFAPKTRAFLSPLSPQVSAPGKHPSTCHPWRLLHLRSAIPLPAGFQASEAIPRRRSAPTGRSFLIGALGIRLVLPRSGGRPARGGASPKWRLSGWRAPCCWGFEVVAGGPWDHYPAAEALEDESGALLRSGGGAGEQWQQGLRWRPRSGMCESYSRSLLRVSVAQICQALGWDSVQLSACHLLTDVLQRYLQQLGRGCHRYSELYGRTDPILDDVGEAFQLMGVSLHELEDYIHNIEPVTFPHQIPSFPVSKNNVLQFPQPGSKDAEERKEYIPDYLPPIVSSQEEEEEEQVPTDGGTSAEAMQVPLEEDDELEEEEIINDENFLGKRPLDSPEAEELPAMKRPRLLSTKGDTLDVVLLEAREPLSSINTQKIPPMLSPVHVQDSTDVAPPSPEPPMLAPVAKSQMPTAKPLETKSFIPKTKTKTSSPGQKTKSPKTAQSPAMVGSPIRSPKTASKEKKSPGRSKSPKSPKSPKVMTHIPQTPVRPETPNRTPAATISEKISKETIQVKQIQTPPDAGKLNSENQPKKAVVPDKTIEASIDAVIARACAEREPDPFEFSSGSESEGDIFTSPKRISGSECTTPKASTSANNFTKSGSTPLPVSGGTSSSDNSWTMDASIDEVVRKAKLGAPSNVPPNFPYVSSPSVSPPTPEPLHKLCEEKSKPPSSVEVKKKLKKELKTKMKKKEKQRDREREKDKNKDKSKEKDKVKEKEKDKEAGRESKYPWKEFLKEEEADPYKFKIKEFDDVDPKVRLKDGLVRKEKEKHKDKKKDREKGKKDKDKREKEKVKDKGREEKMKAPAPPLLLPPKELALPLFSPAAAARVPAMLPSLLPVLPDKLFEEKEKPKEKEKKKDKKEKKKKKEKEKEKEKKEKEREKEKREREKREKEKEKHKHEKIKVEPVALAPSPVIPRLTLRVGAGQDKIVISKVVPAPEAKPAPSQNRPKTPPPAPTPVPGPVLVSPAPVPLPLLGQAAAGPALLPSQGPAASGASAKAPVRSVVTETVSTYVIRDEWGNQIWICPGCNKPDDGSPMIGCDDCDDWYHWPCVGIMAAPPEEMQWFCPKCANKKKDKKHKKRKHRAH</sequence>
<feature type="region of interest" description="Disordered" evidence="15">
    <location>
        <begin position="532"/>
        <end position="552"/>
    </location>
</feature>
<keyword evidence="3 14" id="KW-0863">Zinc-finger</keyword>
<dbReference type="GO" id="GO:0005669">
    <property type="term" value="C:transcription factor TFIID complex"/>
    <property type="evidence" value="ECO:0007669"/>
    <property type="project" value="Ensembl"/>
</dbReference>
<dbReference type="InterPro" id="IPR019787">
    <property type="entry name" value="Znf_PHD-finger"/>
</dbReference>
<dbReference type="Gene3D" id="3.30.40.10">
    <property type="entry name" value="Zinc/RING finger domain, C3HC4 (zinc finger)"/>
    <property type="match status" value="1"/>
</dbReference>
<feature type="compositionally biased region" description="Basic and acidic residues" evidence="15">
    <location>
        <begin position="789"/>
        <end position="816"/>
    </location>
</feature>
<dbReference type="PROSITE" id="PS01359">
    <property type="entry name" value="ZF_PHD_1"/>
    <property type="match status" value="1"/>
</dbReference>
<feature type="compositionally biased region" description="Basic residues" evidence="15">
    <location>
        <begin position="870"/>
        <end position="881"/>
    </location>
</feature>
<dbReference type="SMART" id="SM00576">
    <property type="entry name" value="BTP"/>
    <property type="match status" value="1"/>
</dbReference>
<feature type="region of interest" description="Disordered" evidence="15">
    <location>
        <begin position="851"/>
        <end position="918"/>
    </location>
</feature>
<reference evidence="17" key="2">
    <citation type="submission" date="2025-08" db="UniProtKB">
        <authorList>
            <consortium name="Ensembl"/>
        </authorList>
    </citation>
    <scope>IDENTIFICATION</scope>
</reference>
<evidence type="ECO:0000259" key="16">
    <source>
        <dbReference type="PROSITE" id="PS50016"/>
    </source>
</evidence>
<reference evidence="17 18" key="1">
    <citation type="submission" date="2009-03" db="EMBL/GenBank/DDBJ databases">
        <authorList>
            <person name="Warren W."/>
            <person name="Ye L."/>
            <person name="Minx P."/>
            <person name="Worley K."/>
            <person name="Gibbs R."/>
            <person name="Wilson R.K."/>
        </authorList>
    </citation>
    <scope>NUCLEOTIDE SEQUENCE [LARGE SCALE GENOMIC DNA]</scope>
</reference>
<feature type="region of interest" description="Disordered" evidence="15">
    <location>
        <begin position="344"/>
        <end position="365"/>
    </location>
</feature>
<dbReference type="GeneTree" id="ENSGT00710000106806"/>
<feature type="compositionally biased region" description="Polar residues" evidence="15">
    <location>
        <begin position="443"/>
        <end position="459"/>
    </location>
</feature>
<dbReference type="Pfam" id="PF00628">
    <property type="entry name" value="PHD"/>
    <property type="match status" value="1"/>
</dbReference>
<evidence type="ECO:0000256" key="5">
    <source>
        <dbReference type="ARBA" id="ARBA00023015"/>
    </source>
</evidence>
<evidence type="ECO:0000256" key="3">
    <source>
        <dbReference type="ARBA" id="ARBA00022771"/>
    </source>
</evidence>
<dbReference type="GO" id="GO:0000122">
    <property type="term" value="P:negative regulation of transcription by RNA polymerase II"/>
    <property type="evidence" value="ECO:0007669"/>
    <property type="project" value="Ensembl"/>
</dbReference>
<dbReference type="PANTHER" id="PTHR46452">
    <property type="entry name" value="TRANSCRIPTION INITIATION FACTOR TFIID SUBUNIT 3"/>
    <property type="match status" value="1"/>
</dbReference>
<evidence type="ECO:0000256" key="1">
    <source>
        <dbReference type="ARBA" id="ARBA00004123"/>
    </source>
</evidence>
<dbReference type="GO" id="GO:0051457">
    <property type="term" value="P:maintenance of protein location in nucleus"/>
    <property type="evidence" value="ECO:0007669"/>
    <property type="project" value="Ensembl"/>
</dbReference>
<feature type="region of interest" description="Disordered" evidence="15">
    <location>
        <begin position="771"/>
        <end position="826"/>
    </location>
</feature>
<evidence type="ECO:0000256" key="8">
    <source>
        <dbReference type="ARBA" id="ARBA00057922"/>
    </source>
</evidence>
<dbReference type="CDD" id="cd22916">
    <property type="entry name" value="HFD_TAF3"/>
    <property type="match status" value="1"/>
</dbReference>
<dbReference type="GO" id="GO:0031965">
    <property type="term" value="C:nuclear membrane"/>
    <property type="evidence" value="ECO:0007669"/>
    <property type="project" value="Ensembl"/>
</dbReference>
<dbReference type="InterPro" id="IPR011011">
    <property type="entry name" value="Znf_FYVE_PHD"/>
</dbReference>
<accession>A0A8I3W3N2</accession>
<dbReference type="GO" id="GO:0060261">
    <property type="term" value="P:positive regulation of transcription initiation by RNA polymerase II"/>
    <property type="evidence" value="ECO:0007669"/>
    <property type="project" value="Ensembl"/>
</dbReference>
<evidence type="ECO:0000256" key="10">
    <source>
        <dbReference type="ARBA" id="ARBA00068909"/>
    </source>
</evidence>
<dbReference type="FunFam" id="3.30.40.10:FF:000317">
    <property type="entry name" value="transcription initiation factor TFIID subunit 3"/>
    <property type="match status" value="1"/>
</dbReference>
<dbReference type="Proteomes" id="UP000008225">
    <property type="component" value="Chromosome 7"/>
</dbReference>
<feature type="compositionally biased region" description="Basic and acidic residues" evidence="15">
    <location>
        <begin position="882"/>
        <end position="907"/>
    </location>
</feature>
<organism evidence="17 18">
    <name type="scientific">Callithrix jacchus</name>
    <name type="common">White-tufted-ear marmoset</name>
    <name type="synonym">Simia Jacchus</name>
    <dbReference type="NCBI Taxonomy" id="9483"/>
    <lineage>
        <taxon>Eukaryota</taxon>
        <taxon>Metazoa</taxon>
        <taxon>Chordata</taxon>
        <taxon>Craniata</taxon>
        <taxon>Vertebrata</taxon>
        <taxon>Euteleostomi</taxon>
        <taxon>Mammalia</taxon>
        <taxon>Eutheria</taxon>
        <taxon>Euarchontoglires</taxon>
        <taxon>Primates</taxon>
        <taxon>Haplorrhini</taxon>
        <taxon>Platyrrhini</taxon>
        <taxon>Cebidae</taxon>
        <taxon>Callitrichinae</taxon>
        <taxon>Callithrix</taxon>
        <taxon>Callithrix</taxon>
    </lineage>
</organism>
<feature type="compositionally biased region" description="Basic and acidic residues" evidence="15">
    <location>
        <begin position="672"/>
        <end position="682"/>
    </location>
</feature>
<dbReference type="GO" id="GO:0002039">
    <property type="term" value="F:p53 binding"/>
    <property type="evidence" value="ECO:0007669"/>
    <property type="project" value="Ensembl"/>
</dbReference>
<dbReference type="Ensembl" id="ENSCJAT00000131871.1">
    <property type="protein sequence ID" value="ENSCJAP00000082733.1"/>
    <property type="gene ID" value="ENSCJAG00000020650.5"/>
</dbReference>
<dbReference type="GO" id="GO:0042789">
    <property type="term" value="P:mRNA transcription by RNA polymerase II"/>
    <property type="evidence" value="ECO:0007669"/>
    <property type="project" value="Ensembl"/>
</dbReference>
<dbReference type="GO" id="GO:1901797">
    <property type="term" value="P:negative regulation of signal transduction by p53 class mediator"/>
    <property type="evidence" value="ECO:0007669"/>
    <property type="project" value="Ensembl"/>
</dbReference>
<evidence type="ECO:0000256" key="13">
    <source>
        <dbReference type="ARBA" id="ARBA00081420"/>
    </source>
</evidence>
<protein>
    <recommendedName>
        <fullName evidence="10">Transcription initiation factor TFIID subunit 3</fullName>
    </recommendedName>
    <alternativeName>
        <fullName evidence="13">140 kDa TATA box-binding protein-associated factor</fullName>
    </alternativeName>
    <alternativeName>
        <fullName evidence="11">TBP-associated factor 3</fullName>
    </alternativeName>
    <alternativeName>
        <fullName evidence="12">Transcription initiation factor TFIID 140 kDa subunit</fullName>
    </alternativeName>
</protein>
<name>A0A8I3W3N2_CALJA</name>
<feature type="compositionally biased region" description="Basic and acidic residues" evidence="15">
    <location>
        <begin position="771"/>
        <end position="780"/>
    </location>
</feature>
<dbReference type="InterPro" id="IPR009072">
    <property type="entry name" value="Histone-fold"/>
</dbReference>
<feature type="compositionally biased region" description="Pro residues" evidence="15">
    <location>
        <begin position="963"/>
        <end position="974"/>
    </location>
</feature>
<feature type="region of interest" description="Disordered" evidence="15">
    <location>
        <begin position="948"/>
        <end position="975"/>
    </location>
</feature>
<dbReference type="GO" id="GO:0140416">
    <property type="term" value="F:transcription regulator inhibitor activity"/>
    <property type="evidence" value="ECO:0007669"/>
    <property type="project" value="Ensembl"/>
</dbReference>
<feature type="compositionally biased region" description="Basic and acidic residues" evidence="15">
    <location>
        <begin position="856"/>
        <end position="869"/>
    </location>
</feature>
<evidence type="ECO:0000256" key="7">
    <source>
        <dbReference type="ARBA" id="ARBA00023242"/>
    </source>
</evidence>
<evidence type="ECO:0000256" key="14">
    <source>
        <dbReference type="PROSITE-ProRule" id="PRU00146"/>
    </source>
</evidence>
<evidence type="ECO:0000313" key="18">
    <source>
        <dbReference type="Proteomes" id="UP000008225"/>
    </source>
</evidence>
<keyword evidence="7" id="KW-0539">Nucleus</keyword>
<comment type="similarity">
    <text evidence="9">Belongs to the TAF3 family.</text>
</comment>
<keyword evidence="4" id="KW-0862">Zinc</keyword>
<dbReference type="OMA" id="ENIHMRQ"/>
<dbReference type="PANTHER" id="PTHR46452:SF1">
    <property type="entry name" value="TRANSCRIPTION INITIATION FACTOR TFIID SUBUNIT 3"/>
    <property type="match status" value="1"/>
</dbReference>
<dbReference type="InterPro" id="IPR001965">
    <property type="entry name" value="Znf_PHD"/>
</dbReference>
<feature type="compositionally biased region" description="Low complexity" evidence="15">
    <location>
        <begin position="948"/>
        <end position="957"/>
    </location>
</feature>
<dbReference type="AlphaFoldDB" id="A0A8I3W3N2"/>
<gene>
    <name evidence="17" type="primary">TAF3</name>
</gene>
<evidence type="ECO:0000256" key="6">
    <source>
        <dbReference type="ARBA" id="ARBA00023163"/>
    </source>
</evidence>
<dbReference type="GO" id="GO:0051123">
    <property type="term" value="P:RNA polymerase II preinitiation complex assembly"/>
    <property type="evidence" value="ECO:0007669"/>
    <property type="project" value="Ensembl"/>
</dbReference>
<feature type="compositionally biased region" description="Basic residues" evidence="15">
    <location>
        <begin position="691"/>
        <end position="705"/>
    </location>
</feature>
<comment type="function">
    <text evidence="8">The TFIID basal transcription factor complex plays a major role in the initiation of RNA polymerase II (Pol II)-dependent transcription. TFIID recognizes and binds promoters with or without a TATA box via its subunit TBP, a TATA-box-binding protein, and promotes assembly of the pre-initiation complex (PIC). The TFIID complex consists of TBP and TBP-associated factors (TAFs), including TAF1, TAF2, TAF3, TAF4, TAF5, TAF6, TAF7, TAF8, TAF9, TAF10, TAF11, TAF12 and TAF13. The TFIID complex structure can be divided into 3 modules TFIID-A, TFIID-B, and TFIID-C. TAF3 forms the TFIID-A module together with TAF5 and TBP. Required in complex with TBPL2 for the differentiation of myoblasts into myocytes. The TAF3-TBPL2 complex replaces TFIID at specific promoters at an early stage in the differentiation process.</text>
</comment>
<dbReference type="InterPro" id="IPR013083">
    <property type="entry name" value="Znf_RING/FYVE/PHD"/>
</dbReference>
<keyword evidence="5" id="KW-0805">Transcription regulation</keyword>
<evidence type="ECO:0000256" key="15">
    <source>
        <dbReference type="SAM" id="MobiDB-lite"/>
    </source>
</evidence>
<dbReference type="GO" id="GO:0140002">
    <property type="term" value="F:histone H3K4me3 reader activity"/>
    <property type="evidence" value="ECO:0007669"/>
    <property type="project" value="Ensembl"/>
</dbReference>
<feature type="region of interest" description="Disordered" evidence="15">
    <location>
        <begin position="647"/>
        <end position="746"/>
    </location>
</feature>
<feature type="region of interest" description="Disordered" evidence="15">
    <location>
        <begin position="389"/>
        <end position="511"/>
    </location>
</feature>
<evidence type="ECO:0000256" key="2">
    <source>
        <dbReference type="ARBA" id="ARBA00022723"/>
    </source>
</evidence>
<evidence type="ECO:0000256" key="9">
    <source>
        <dbReference type="ARBA" id="ARBA00060873"/>
    </source>
</evidence>
<evidence type="ECO:0000256" key="11">
    <source>
        <dbReference type="ARBA" id="ARBA00076309"/>
    </source>
</evidence>
<reference evidence="17" key="3">
    <citation type="submission" date="2025-09" db="UniProtKB">
        <authorList>
            <consortium name="Ensembl"/>
        </authorList>
    </citation>
    <scope>IDENTIFICATION</scope>
</reference>
<feature type="compositionally biased region" description="Polar residues" evidence="15">
    <location>
        <begin position="597"/>
        <end position="632"/>
    </location>
</feature>
<dbReference type="Pfam" id="PF07524">
    <property type="entry name" value="Bromo_TP"/>
    <property type="match status" value="1"/>
</dbReference>
<evidence type="ECO:0000256" key="4">
    <source>
        <dbReference type="ARBA" id="ARBA00022833"/>
    </source>
</evidence>
<dbReference type="FunFam" id="1.10.20.10:FF:000056">
    <property type="entry name" value="Transcription initiation factor TFIID subunit 3"/>
    <property type="match status" value="1"/>
</dbReference>
<dbReference type="CDD" id="cd15522">
    <property type="entry name" value="PHD_TAF3"/>
    <property type="match status" value="1"/>
</dbReference>
<dbReference type="GO" id="GO:0008270">
    <property type="term" value="F:zinc ion binding"/>
    <property type="evidence" value="ECO:0007669"/>
    <property type="project" value="UniProtKB-KW"/>
</dbReference>